<dbReference type="GeneID" id="56929085"/>
<dbReference type="RefSeq" id="WP_006564445.1">
    <property type="nucleotide sequence ID" value="NZ_AP019774.1"/>
</dbReference>
<proteinExistence type="predicted"/>
<protein>
    <submittedName>
        <fullName evidence="6">OMP116</fullName>
    </submittedName>
    <submittedName>
        <fullName evidence="4">OMP1580</fullName>
    </submittedName>
    <submittedName>
        <fullName evidence="5">OMP164</fullName>
    </submittedName>
    <submittedName>
        <fullName evidence="2">Outer membrane protein Omp4</fullName>
    </submittedName>
</protein>
<dbReference type="Proteomes" id="UP000509742">
    <property type="component" value="Chromosome"/>
</dbReference>
<evidence type="ECO:0000313" key="6">
    <source>
        <dbReference type="EMBL" id="SFZ72426.1"/>
    </source>
</evidence>
<name>A0A1M4NHQ5_9HELI</name>
<organism evidence="6">
    <name type="scientific">Helicobacter suis</name>
    <dbReference type="NCBI Taxonomy" id="104628"/>
    <lineage>
        <taxon>Bacteria</taxon>
        <taxon>Pseudomonadati</taxon>
        <taxon>Campylobacterota</taxon>
        <taxon>Epsilonproteobacteria</taxon>
        <taxon>Campylobacterales</taxon>
        <taxon>Helicobacteraceae</taxon>
        <taxon>Helicobacter</taxon>
    </lineage>
</organism>
<feature type="compositionally biased region" description="Basic residues" evidence="1">
    <location>
        <begin position="28"/>
        <end position="43"/>
    </location>
</feature>
<dbReference type="EMBL" id="LT633610">
    <property type="protein sequence ID" value="SFZ72426.1"/>
    <property type="molecule type" value="Genomic_DNA"/>
</dbReference>
<dbReference type="AlphaFoldDB" id="A0A1M4NHQ5"/>
<evidence type="ECO:0000313" key="2">
    <source>
        <dbReference type="EMBL" id="BCD46328.1"/>
    </source>
</evidence>
<keyword evidence="8" id="KW-1185">Reference proteome</keyword>
<evidence type="ECO:0000313" key="4">
    <source>
        <dbReference type="EMBL" id="SFZ72214.1"/>
    </source>
</evidence>
<dbReference type="InterPro" id="IPR002718">
    <property type="entry name" value="OMP_Helicobacter"/>
</dbReference>
<dbReference type="PRINTS" id="PR01776">
    <property type="entry name" value="HPOMPFAMILY"/>
</dbReference>
<dbReference type="OrthoDB" id="5319509at2"/>
<reference evidence="6" key="1">
    <citation type="submission" date="2016-10" db="EMBL/GenBank/DDBJ databases">
        <title>Proteomic and phylogenetic analysis of the outer membrane protein repertoire of gastric Helicobacter species.</title>
        <authorList>
            <person name="Joosten M."/>
        </authorList>
    </citation>
    <scope>NUCLEOTIDE SEQUENCE</scope>
    <source>
        <strain evidence="4">HS2</strain>
        <strain evidence="5">HS4</strain>
        <strain evidence="6">HS7</strain>
    </source>
</reference>
<evidence type="ECO:0000256" key="1">
    <source>
        <dbReference type="SAM" id="MobiDB-lite"/>
    </source>
</evidence>
<gene>
    <name evidence="6" type="primary">omp116</name>
    <name evidence="4" type="synonym">omp1580</name>
    <name evidence="5" type="synonym">omp164</name>
    <name evidence="2" type="synonym">omp4</name>
    <name evidence="2" type="ORF">NHP190020_13670</name>
    <name evidence="3" type="ORF">SNTW_13090</name>
</gene>
<evidence type="ECO:0000313" key="7">
    <source>
        <dbReference type="Proteomes" id="UP000317935"/>
    </source>
</evidence>
<dbReference type="Proteomes" id="UP000317935">
    <property type="component" value="Chromosome"/>
</dbReference>
<reference evidence="3 7" key="2">
    <citation type="submission" date="2019-06" db="EMBL/GenBank/DDBJ databases">
        <title>Complete genome sequence of Helicobacter suis SNTW101c.</title>
        <authorList>
            <person name="Rimbara E."/>
            <person name="Suzuki M."/>
            <person name="Matsui H."/>
            <person name="Nakamura M."/>
            <person name="Mori S."/>
            <person name="Shibayama K."/>
        </authorList>
    </citation>
    <scope>NUCLEOTIDE SEQUENCE [LARGE SCALE GENOMIC DNA]</scope>
    <source>
        <strain evidence="3 7">SNTW101c</strain>
    </source>
</reference>
<dbReference type="EMBL" id="AP023036">
    <property type="protein sequence ID" value="BCD46328.1"/>
    <property type="molecule type" value="Genomic_DNA"/>
</dbReference>
<evidence type="ECO:0000313" key="5">
    <source>
        <dbReference type="EMBL" id="SFZ72339.1"/>
    </source>
</evidence>
<feature type="region of interest" description="Disordered" evidence="1">
    <location>
        <begin position="18"/>
        <end position="47"/>
    </location>
</feature>
<evidence type="ECO:0000313" key="3">
    <source>
        <dbReference type="EMBL" id="BCD70664.1"/>
    </source>
</evidence>
<evidence type="ECO:0000313" key="8">
    <source>
        <dbReference type="Proteomes" id="UP000509742"/>
    </source>
</evidence>
<dbReference type="EMBL" id="LT633569">
    <property type="protein sequence ID" value="SFZ72339.1"/>
    <property type="molecule type" value="Genomic_DNA"/>
</dbReference>
<dbReference type="STRING" id="104628.GCA_001653055_00294"/>
<dbReference type="EMBL" id="LT633513">
    <property type="protein sequence ID" value="SFZ72214.1"/>
    <property type="molecule type" value="Genomic_DNA"/>
</dbReference>
<dbReference type="EMBL" id="AP019774">
    <property type="protein sequence ID" value="BCD70664.1"/>
    <property type="molecule type" value="Genomic_DNA"/>
</dbReference>
<reference evidence="2 8" key="3">
    <citation type="submission" date="2020-04" db="EMBL/GenBank/DDBJ databases">
        <title>Genomic analysis of gastric non-Helicobacter pylori Helicobacters isolated in Japan.</title>
        <authorList>
            <person name="Suzuki M."/>
            <person name="Rimbara E."/>
        </authorList>
    </citation>
    <scope>NUCLEOTIDE SEQUENCE [LARGE SCALE GENOMIC DNA]</scope>
    <source>
        <strain evidence="2 8">NHP19-0020</strain>
    </source>
</reference>
<dbReference type="Pfam" id="PF01856">
    <property type="entry name" value="HP_OMP"/>
    <property type="match status" value="1"/>
</dbReference>
<accession>A0A1M4NHQ5</accession>
<sequence>MKRTIIAIPLATALLGAAESPQSSSKKSDHKHAQHVRISKKMRASSSGRGERNAFFVGADYQLGMFTSTEQACADAGQCSETGGKTGYGNMGSHTFKGNINARNHVSNGFGIVVGYKHFFKKLPELGMRYYGFFDYNASDYRYFKSIDSDSNWNNSMYHPTNIFAYGVGTDVLFNPQIFNKENFHFGFFAGAAIGGSSFGPMNWYYKELMQTYAGHMRISSFNFFLNGGIRFGTKHNGFEVGIKVPLIRTNYYTALGDIPAGLPFKATLQRDFAFYWRYLVDF</sequence>